<dbReference type="RefSeq" id="WP_092334961.1">
    <property type="nucleotide sequence ID" value="NZ_FNCP01000024.1"/>
</dbReference>
<gene>
    <name evidence="1" type="ORF">SAMN05443529_12424</name>
</gene>
<dbReference type="AlphaFoldDB" id="A0A1G8H1X7"/>
<proteinExistence type="predicted"/>
<evidence type="ECO:0000313" key="1">
    <source>
        <dbReference type="EMBL" id="SDI00637.1"/>
    </source>
</evidence>
<dbReference type="Pfam" id="PF05402">
    <property type="entry name" value="PqqD"/>
    <property type="match status" value="1"/>
</dbReference>
<dbReference type="Gene3D" id="1.10.10.1150">
    <property type="entry name" value="Coenzyme PQQ synthesis protein D (PqqD)"/>
    <property type="match status" value="1"/>
</dbReference>
<dbReference type="InterPro" id="IPR041881">
    <property type="entry name" value="PqqD_sf"/>
</dbReference>
<organism evidence="1 2">
    <name type="scientific">Desulfosporosinus hippei DSM 8344</name>
    <dbReference type="NCBI Taxonomy" id="1121419"/>
    <lineage>
        <taxon>Bacteria</taxon>
        <taxon>Bacillati</taxon>
        <taxon>Bacillota</taxon>
        <taxon>Clostridia</taxon>
        <taxon>Eubacteriales</taxon>
        <taxon>Desulfitobacteriaceae</taxon>
        <taxon>Desulfosporosinus</taxon>
    </lineage>
</organism>
<dbReference type="EMBL" id="FNCP01000024">
    <property type="protein sequence ID" value="SDI00637.1"/>
    <property type="molecule type" value="Genomic_DNA"/>
</dbReference>
<sequence length="88" mass="9957">MKLKSGFLCREVAGQWVVVPLGERVVEFNGIMTLSESGALLLRTMENEVQEEELVQIVLNEYIVDEESARSDIREFVTSLKDNGLLIE</sequence>
<name>A0A1G8H1X7_9FIRM</name>
<dbReference type="STRING" id="1121419.SAMN05443529_12424"/>
<accession>A0A1G8H1X7</accession>
<dbReference type="OrthoDB" id="1752996at2"/>
<dbReference type="InterPro" id="IPR008792">
    <property type="entry name" value="PQQD"/>
</dbReference>
<protein>
    <submittedName>
        <fullName evidence="1">Coenzyme PQQ synthesis protein D (PqqD)</fullName>
    </submittedName>
</protein>
<reference evidence="2" key="1">
    <citation type="submission" date="2016-10" db="EMBL/GenBank/DDBJ databases">
        <authorList>
            <person name="Varghese N."/>
            <person name="Submissions S."/>
        </authorList>
    </citation>
    <scope>NUCLEOTIDE SEQUENCE [LARGE SCALE GENOMIC DNA]</scope>
    <source>
        <strain evidence="2">DSM 8344</strain>
    </source>
</reference>
<keyword evidence="2" id="KW-1185">Reference proteome</keyword>
<dbReference type="Proteomes" id="UP000198656">
    <property type="component" value="Unassembled WGS sequence"/>
</dbReference>
<evidence type="ECO:0000313" key="2">
    <source>
        <dbReference type="Proteomes" id="UP000198656"/>
    </source>
</evidence>